<keyword evidence="2" id="KW-1185">Reference proteome</keyword>
<evidence type="ECO:0008006" key="3">
    <source>
        <dbReference type="Google" id="ProtNLM"/>
    </source>
</evidence>
<evidence type="ECO:0000313" key="2">
    <source>
        <dbReference type="Proteomes" id="UP000053584"/>
    </source>
</evidence>
<accession>A0A093I0G5</accession>
<feature type="non-terminal residue" evidence="1">
    <location>
        <position position="1"/>
    </location>
</feature>
<name>A0A093I0G5_STRCA</name>
<sequence length="55" mass="6558">NGHKLKCRKFHLNVRKHFFTVRVAVHWNRLPREVVESPSLEIFRTRVHVVLGSLL</sequence>
<feature type="non-terminal residue" evidence="1">
    <location>
        <position position="55"/>
    </location>
</feature>
<proteinExistence type="predicted"/>
<dbReference type="AlphaFoldDB" id="A0A093I0G5"/>
<evidence type="ECO:0000313" key="1">
    <source>
        <dbReference type="EMBL" id="KFV84727.1"/>
    </source>
</evidence>
<reference evidence="1 2" key="1">
    <citation type="submission" date="2014-04" db="EMBL/GenBank/DDBJ databases">
        <title>Genome evolution of avian class.</title>
        <authorList>
            <person name="Zhang G."/>
            <person name="Li C."/>
        </authorList>
    </citation>
    <scope>NUCLEOTIDE SEQUENCE [LARGE SCALE GENOMIC DNA]</scope>
    <source>
        <strain evidence="1">BGI_N308</strain>
    </source>
</reference>
<organism evidence="1 2">
    <name type="scientific">Struthio camelus australis</name>
    <dbReference type="NCBI Taxonomy" id="441894"/>
    <lineage>
        <taxon>Eukaryota</taxon>
        <taxon>Metazoa</taxon>
        <taxon>Chordata</taxon>
        <taxon>Craniata</taxon>
        <taxon>Vertebrata</taxon>
        <taxon>Euteleostomi</taxon>
        <taxon>Archelosauria</taxon>
        <taxon>Archosauria</taxon>
        <taxon>Dinosauria</taxon>
        <taxon>Saurischia</taxon>
        <taxon>Theropoda</taxon>
        <taxon>Coelurosauria</taxon>
        <taxon>Aves</taxon>
        <taxon>Palaeognathae</taxon>
        <taxon>Struthioniformes</taxon>
        <taxon>Struthionidae</taxon>
        <taxon>Struthio</taxon>
    </lineage>
</organism>
<gene>
    <name evidence="1" type="ORF">N308_02791</name>
</gene>
<dbReference type="Proteomes" id="UP000053584">
    <property type="component" value="Unassembled WGS sequence"/>
</dbReference>
<protein>
    <recommendedName>
        <fullName evidence="3">Nidogen G2 beta-barrel domain-containing protein</fullName>
    </recommendedName>
</protein>
<dbReference type="EMBL" id="KL206666">
    <property type="protein sequence ID" value="KFV84727.1"/>
    <property type="molecule type" value="Genomic_DNA"/>
</dbReference>